<evidence type="ECO:0000256" key="1">
    <source>
        <dbReference type="SAM" id="Coils"/>
    </source>
</evidence>
<reference evidence="2 3" key="1">
    <citation type="submission" date="2024-01" db="EMBL/GenBank/DDBJ databases">
        <title>The genomes of 5 underutilized Papilionoideae crops provide insights into root nodulation and disease resistance.</title>
        <authorList>
            <person name="Yuan L."/>
        </authorList>
    </citation>
    <scope>NUCLEOTIDE SEQUENCE [LARGE SCALE GENOMIC DNA]</scope>
    <source>
        <strain evidence="2">LY-2023</strain>
        <tissue evidence="2">Leaf</tissue>
    </source>
</reference>
<accession>A0AAN9K674</accession>
<protein>
    <submittedName>
        <fullName evidence="2">Uncharacterized protein</fullName>
    </submittedName>
</protein>
<organism evidence="2 3">
    <name type="scientific">Clitoria ternatea</name>
    <name type="common">Butterfly pea</name>
    <dbReference type="NCBI Taxonomy" id="43366"/>
    <lineage>
        <taxon>Eukaryota</taxon>
        <taxon>Viridiplantae</taxon>
        <taxon>Streptophyta</taxon>
        <taxon>Embryophyta</taxon>
        <taxon>Tracheophyta</taxon>
        <taxon>Spermatophyta</taxon>
        <taxon>Magnoliopsida</taxon>
        <taxon>eudicotyledons</taxon>
        <taxon>Gunneridae</taxon>
        <taxon>Pentapetalae</taxon>
        <taxon>rosids</taxon>
        <taxon>fabids</taxon>
        <taxon>Fabales</taxon>
        <taxon>Fabaceae</taxon>
        <taxon>Papilionoideae</taxon>
        <taxon>50 kb inversion clade</taxon>
        <taxon>NPAAA clade</taxon>
        <taxon>indigoferoid/millettioid clade</taxon>
        <taxon>Phaseoleae</taxon>
        <taxon>Clitoria</taxon>
    </lineage>
</organism>
<keyword evidence="1" id="KW-0175">Coiled coil</keyword>
<comment type="caution">
    <text evidence="2">The sequence shown here is derived from an EMBL/GenBank/DDBJ whole genome shotgun (WGS) entry which is preliminary data.</text>
</comment>
<dbReference type="EMBL" id="JAYKXN010000002">
    <property type="protein sequence ID" value="KAK7311670.1"/>
    <property type="molecule type" value="Genomic_DNA"/>
</dbReference>
<dbReference type="Proteomes" id="UP001359559">
    <property type="component" value="Unassembled WGS sequence"/>
</dbReference>
<keyword evidence="3" id="KW-1185">Reference proteome</keyword>
<gene>
    <name evidence="2" type="ORF">RJT34_09954</name>
</gene>
<sequence>MKSLSILYSFVVDGFMVGIDRLHQKNAQVLDDQGKIHCRLKELNEKNIKLETMIDKLKTGEEEVEEEGKRLQVEMKCLRKEKAHLETKKKGLQKYLKDKDSTYKINMHLFGHVTVESFSHTVRQLIHCNYVSRLTLTELVFVTSFVEGELVSSRVNWWLRLMRKSKN</sequence>
<name>A0AAN9K674_CLITE</name>
<evidence type="ECO:0000313" key="2">
    <source>
        <dbReference type="EMBL" id="KAK7311670.1"/>
    </source>
</evidence>
<dbReference type="AlphaFoldDB" id="A0AAN9K674"/>
<feature type="coiled-coil region" evidence="1">
    <location>
        <begin position="40"/>
        <end position="95"/>
    </location>
</feature>
<proteinExistence type="predicted"/>
<evidence type="ECO:0000313" key="3">
    <source>
        <dbReference type="Proteomes" id="UP001359559"/>
    </source>
</evidence>